<evidence type="ECO:0000256" key="11">
    <source>
        <dbReference type="ARBA" id="ARBA00041912"/>
    </source>
</evidence>
<dbReference type="InterPro" id="IPR014347">
    <property type="entry name" value="Tautomerase/MIF_sf"/>
</dbReference>
<proteinExistence type="inferred from homology"/>
<dbReference type="Proteomes" id="UP000603453">
    <property type="component" value="Unassembled WGS sequence"/>
</dbReference>
<dbReference type="InterPro" id="IPR001398">
    <property type="entry name" value="Macrophage_inhib_fac"/>
</dbReference>
<evidence type="ECO:0000256" key="9">
    <source>
        <dbReference type="ARBA" id="ARBA00039086"/>
    </source>
</evidence>
<keyword evidence="3" id="KW-0202">Cytokine</keyword>
<dbReference type="EC" id="5.3.2.1" evidence="9"/>
<evidence type="ECO:0000256" key="4">
    <source>
        <dbReference type="ARBA" id="ARBA00022525"/>
    </source>
</evidence>
<evidence type="ECO:0000313" key="13">
    <source>
        <dbReference type="EMBL" id="KAG2208481.1"/>
    </source>
</evidence>
<dbReference type="OrthoDB" id="255819at2759"/>
<dbReference type="GO" id="GO:0005615">
    <property type="term" value="C:extracellular space"/>
    <property type="evidence" value="ECO:0007669"/>
    <property type="project" value="UniProtKB-KW"/>
</dbReference>
<keyword evidence="4" id="KW-0964">Secreted</keyword>
<evidence type="ECO:0000256" key="2">
    <source>
        <dbReference type="ARBA" id="ARBA00005851"/>
    </source>
</evidence>
<dbReference type="PANTHER" id="PTHR11954:SF6">
    <property type="entry name" value="MACROPHAGE MIGRATION INHIBITORY FACTOR"/>
    <property type="match status" value="1"/>
</dbReference>
<comment type="similarity">
    <text evidence="2">Belongs to the MIF family.</text>
</comment>
<dbReference type="EC" id="5.3.3.12" evidence="8"/>
<dbReference type="GO" id="GO:0050178">
    <property type="term" value="F:phenylpyruvate tautomerase activity"/>
    <property type="evidence" value="ECO:0007669"/>
    <property type="project" value="UniProtKB-EC"/>
</dbReference>
<evidence type="ECO:0000256" key="8">
    <source>
        <dbReference type="ARBA" id="ARBA00038932"/>
    </source>
</evidence>
<name>A0A8H7RC58_9FUNG</name>
<dbReference type="Pfam" id="PF01187">
    <property type="entry name" value="MIF"/>
    <property type="match status" value="1"/>
</dbReference>
<reference evidence="13" key="1">
    <citation type="submission" date="2020-12" db="EMBL/GenBank/DDBJ databases">
        <title>Metabolic potential, ecology and presence of endohyphal bacteria is reflected in genomic diversity of Mucoromycotina.</title>
        <authorList>
            <person name="Muszewska A."/>
            <person name="Okrasinska A."/>
            <person name="Steczkiewicz K."/>
            <person name="Drgas O."/>
            <person name="Orlowska M."/>
            <person name="Perlinska-Lenart U."/>
            <person name="Aleksandrzak-Piekarczyk T."/>
            <person name="Szatraj K."/>
            <person name="Zielenkiewicz U."/>
            <person name="Pilsyk S."/>
            <person name="Malc E."/>
            <person name="Mieczkowski P."/>
            <person name="Kruszewska J.S."/>
            <person name="Biernat P."/>
            <person name="Pawlowska J."/>
        </authorList>
    </citation>
    <scope>NUCLEOTIDE SEQUENCE</scope>
    <source>
        <strain evidence="13">WA0000017839</strain>
    </source>
</reference>
<accession>A0A8H7RC58</accession>
<comment type="catalytic activity">
    <reaction evidence="6">
        <text>3-phenylpyruvate = enol-phenylpyruvate</text>
        <dbReference type="Rhea" id="RHEA:17097"/>
        <dbReference type="ChEBI" id="CHEBI:16815"/>
        <dbReference type="ChEBI" id="CHEBI:18005"/>
        <dbReference type="EC" id="5.3.2.1"/>
    </reaction>
</comment>
<dbReference type="Gene3D" id="3.30.429.10">
    <property type="entry name" value="Macrophage Migration Inhibitory Factor"/>
    <property type="match status" value="1"/>
</dbReference>
<evidence type="ECO:0000256" key="7">
    <source>
        <dbReference type="ARBA" id="ARBA00036823"/>
    </source>
</evidence>
<dbReference type="GO" id="GO:0004167">
    <property type="term" value="F:dopachrome isomerase activity"/>
    <property type="evidence" value="ECO:0007669"/>
    <property type="project" value="UniProtKB-EC"/>
</dbReference>
<keyword evidence="5" id="KW-0413">Isomerase</keyword>
<evidence type="ECO:0000256" key="5">
    <source>
        <dbReference type="ARBA" id="ARBA00023235"/>
    </source>
</evidence>
<sequence length="119" mass="13219">MPILEIISAETPKDIKAFTQRLSKVFAERIGKPEDYCIVTYQKVDSYSFAGSDEPGFLAKVGSIGHIDNERNAKLAAAVTEELEKELGISSERGYFIFTDVPAENIGWKKTTFGNILKN</sequence>
<evidence type="ECO:0000256" key="6">
    <source>
        <dbReference type="ARBA" id="ARBA00036735"/>
    </source>
</evidence>
<dbReference type="PANTHER" id="PTHR11954">
    <property type="entry name" value="D-DOPACHROME DECARBOXYLASE"/>
    <property type="match status" value="1"/>
</dbReference>
<evidence type="ECO:0000256" key="1">
    <source>
        <dbReference type="ARBA" id="ARBA00004613"/>
    </source>
</evidence>
<dbReference type="AlphaFoldDB" id="A0A8H7RC58"/>
<comment type="catalytic activity">
    <reaction evidence="7">
        <text>L-dopachrome = 5,6-dihydroxyindole-2-carboxylate</text>
        <dbReference type="Rhea" id="RHEA:13041"/>
        <dbReference type="ChEBI" id="CHEBI:16875"/>
        <dbReference type="ChEBI" id="CHEBI:57509"/>
        <dbReference type="EC" id="5.3.3.12"/>
    </reaction>
</comment>
<dbReference type="EMBL" id="JAEPRD010000019">
    <property type="protein sequence ID" value="KAG2208481.1"/>
    <property type="molecule type" value="Genomic_DNA"/>
</dbReference>
<evidence type="ECO:0000256" key="10">
    <source>
        <dbReference type="ARBA" id="ARBA00041631"/>
    </source>
</evidence>
<gene>
    <name evidence="13" type="ORF">INT47_010177</name>
</gene>
<protein>
    <recommendedName>
        <fullName evidence="12">L-dopachrome isomerase</fullName>
        <ecNumber evidence="9">5.3.2.1</ecNumber>
        <ecNumber evidence="8">5.3.3.12</ecNumber>
    </recommendedName>
    <alternativeName>
        <fullName evidence="10">L-dopachrome tautomerase</fullName>
    </alternativeName>
    <alternativeName>
        <fullName evidence="11">Phenylpyruvate tautomerase</fullName>
    </alternativeName>
</protein>
<comment type="subcellular location">
    <subcellularLocation>
        <location evidence="1">Secreted</location>
    </subcellularLocation>
</comment>
<evidence type="ECO:0000313" key="14">
    <source>
        <dbReference type="Proteomes" id="UP000603453"/>
    </source>
</evidence>
<organism evidence="13 14">
    <name type="scientific">Mucor saturninus</name>
    <dbReference type="NCBI Taxonomy" id="64648"/>
    <lineage>
        <taxon>Eukaryota</taxon>
        <taxon>Fungi</taxon>
        <taxon>Fungi incertae sedis</taxon>
        <taxon>Mucoromycota</taxon>
        <taxon>Mucoromycotina</taxon>
        <taxon>Mucoromycetes</taxon>
        <taxon>Mucorales</taxon>
        <taxon>Mucorineae</taxon>
        <taxon>Mucoraceae</taxon>
        <taxon>Mucor</taxon>
    </lineage>
</organism>
<evidence type="ECO:0000256" key="3">
    <source>
        <dbReference type="ARBA" id="ARBA00022514"/>
    </source>
</evidence>
<dbReference type="SUPFAM" id="SSF55331">
    <property type="entry name" value="Tautomerase/MIF"/>
    <property type="match status" value="1"/>
</dbReference>
<keyword evidence="14" id="KW-1185">Reference proteome</keyword>
<evidence type="ECO:0000256" key="12">
    <source>
        <dbReference type="ARBA" id="ARBA00042730"/>
    </source>
</evidence>
<comment type="caution">
    <text evidence="13">The sequence shown here is derived from an EMBL/GenBank/DDBJ whole genome shotgun (WGS) entry which is preliminary data.</text>
</comment>